<evidence type="ECO:0000256" key="1">
    <source>
        <dbReference type="SAM" id="MobiDB-lite"/>
    </source>
</evidence>
<name>A0A2T0LW83_9PSEU</name>
<accession>A0A2T0LW83</accession>
<sequence length="179" mass="19104">MNEQAESPEPARSELPPPPPGGRRAVFRIPGIALLSVVILLFCVTPAAFALPGLQVLYLLPLGVTVWVIRTRTVATRDGLTVRTVFGRKELPWAALRGLAITKRSKVRAVLADGGEVRLPAVRTRHLPVLSLVSEGRLPDPSGVLADDGTDSGAGDPGRSEEPGATAGEPRQDERPEER</sequence>
<protein>
    <submittedName>
        <fullName evidence="3">PH (Pleckstrin Homology) domain-containing protein</fullName>
    </submittedName>
</protein>
<dbReference type="EMBL" id="PVNH01000004">
    <property type="protein sequence ID" value="PRX48285.1"/>
    <property type="molecule type" value="Genomic_DNA"/>
</dbReference>
<dbReference type="OrthoDB" id="5194605at2"/>
<feature type="compositionally biased region" description="Basic and acidic residues" evidence="1">
    <location>
        <begin position="170"/>
        <end position="179"/>
    </location>
</feature>
<dbReference type="Proteomes" id="UP000238362">
    <property type="component" value="Unassembled WGS sequence"/>
</dbReference>
<dbReference type="AlphaFoldDB" id="A0A2T0LW83"/>
<reference evidence="3 4" key="1">
    <citation type="submission" date="2018-03" db="EMBL/GenBank/DDBJ databases">
        <title>Genomic Encyclopedia of Type Strains, Phase III (KMG-III): the genomes of soil and plant-associated and newly described type strains.</title>
        <authorList>
            <person name="Whitman W."/>
        </authorList>
    </citation>
    <scope>NUCLEOTIDE SEQUENCE [LARGE SCALE GENOMIC DNA]</scope>
    <source>
        <strain evidence="3 4">CGMCC 4.7125</strain>
    </source>
</reference>
<feature type="region of interest" description="Disordered" evidence="1">
    <location>
        <begin position="138"/>
        <end position="179"/>
    </location>
</feature>
<dbReference type="Pfam" id="PF10756">
    <property type="entry name" value="bPH_6"/>
    <property type="match status" value="1"/>
</dbReference>
<keyword evidence="4" id="KW-1185">Reference proteome</keyword>
<dbReference type="InterPro" id="IPR019692">
    <property type="entry name" value="CFP-6_PH"/>
</dbReference>
<evidence type="ECO:0000313" key="3">
    <source>
        <dbReference type="EMBL" id="PRX48285.1"/>
    </source>
</evidence>
<proteinExistence type="predicted"/>
<evidence type="ECO:0000259" key="2">
    <source>
        <dbReference type="Pfam" id="PF10756"/>
    </source>
</evidence>
<gene>
    <name evidence="3" type="ORF">B0I33_10499</name>
</gene>
<feature type="domain" description="Low molecular weight protein antigen 6 PH" evidence="2">
    <location>
        <begin position="70"/>
        <end position="140"/>
    </location>
</feature>
<evidence type="ECO:0000313" key="4">
    <source>
        <dbReference type="Proteomes" id="UP000238362"/>
    </source>
</evidence>
<feature type="region of interest" description="Disordered" evidence="1">
    <location>
        <begin position="1"/>
        <end position="22"/>
    </location>
</feature>
<dbReference type="RefSeq" id="WP_106178386.1">
    <property type="nucleotide sequence ID" value="NZ_PVNH01000004.1"/>
</dbReference>
<comment type="caution">
    <text evidence="3">The sequence shown here is derived from an EMBL/GenBank/DDBJ whole genome shotgun (WGS) entry which is preliminary data.</text>
</comment>
<feature type="compositionally biased region" description="Low complexity" evidence="1">
    <location>
        <begin position="1"/>
        <end position="14"/>
    </location>
</feature>
<organism evidence="3 4">
    <name type="scientific">Prauserella shujinwangii</name>
    <dbReference type="NCBI Taxonomy" id="1453103"/>
    <lineage>
        <taxon>Bacteria</taxon>
        <taxon>Bacillati</taxon>
        <taxon>Actinomycetota</taxon>
        <taxon>Actinomycetes</taxon>
        <taxon>Pseudonocardiales</taxon>
        <taxon>Pseudonocardiaceae</taxon>
        <taxon>Prauserella</taxon>
    </lineage>
</organism>